<feature type="region of interest" description="Disordered" evidence="1">
    <location>
        <begin position="67"/>
        <end position="127"/>
    </location>
</feature>
<feature type="region of interest" description="Disordered" evidence="1">
    <location>
        <begin position="1"/>
        <end position="23"/>
    </location>
</feature>
<dbReference type="EMBL" id="JAJVDC020000165">
    <property type="protein sequence ID" value="KAL1620556.1"/>
    <property type="molecule type" value="Genomic_DNA"/>
</dbReference>
<evidence type="ECO:0000313" key="2">
    <source>
        <dbReference type="EMBL" id="KAL1620556.1"/>
    </source>
</evidence>
<dbReference type="Proteomes" id="UP001521116">
    <property type="component" value="Unassembled WGS sequence"/>
</dbReference>
<feature type="compositionally biased region" description="Basic and acidic residues" evidence="1">
    <location>
        <begin position="411"/>
        <end position="422"/>
    </location>
</feature>
<protein>
    <submittedName>
        <fullName evidence="2">Uncharacterized protein</fullName>
    </submittedName>
</protein>
<feature type="compositionally biased region" description="Polar residues" evidence="1">
    <location>
        <begin position="310"/>
        <end position="321"/>
    </location>
</feature>
<reference evidence="2 3" key="1">
    <citation type="submission" date="2024-02" db="EMBL/GenBank/DDBJ databases">
        <title>De novo assembly and annotation of 12 fungi associated with fruit tree decline syndrome in Ontario, Canada.</title>
        <authorList>
            <person name="Sulman M."/>
            <person name="Ellouze W."/>
            <person name="Ilyukhin E."/>
        </authorList>
    </citation>
    <scope>NUCLEOTIDE SEQUENCE [LARGE SCALE GENOMIC DNA]</scope>
    <source>
        <strain evidence="2 3">M1-105</strain>
    </source>
</reference>
<feature type="compositionally biased region" description="Basic and acidic residues" evidence="1">
    <location>
        <begin position="496"/>
        <end position="513"/>
    </location>
</feature>
<name>A0ABR3SGV9_9PEZI</name>
<feature type="compositionally biased region" description="Low complexity" evidence="1">
    <location>
        <begin position="91"/>
        <end position="107"/>
    </location>
</feature>
<feature type="compositionally biased region" description="Basic and acidic residues" evidence="1">
    <location>
        <begin position="429"/>
        <end position="442"/>
    </location>
</feature>
<evidence type="ECO:0000256" key="1">
    <source>
        <dbReference type="SAM" id="MobiDB-lite"/>
    </source>
</evidence>
<gene>
    <name evidence="2" type="ORF">SLS56_009582</name>
</gene>
<feature type="compositionally biased region" description="Polar residues" evidence="1">
    <location>
        <begin position="382"/>
        <end position="404"/>
    </location>
</feature>
<feature type="compositionally biased region" description="Polar residues" evidence="1">
    <location>
        <begin position="200"/>
        <end position="209"/>
    </location>
</feature>
<comment type="caution">
    <text evidence="2">The sequence shown here is derived from an EMBL/GenBank/DDBJ whole genome shotgun (WGS) entry which is preliminary data.</text>
</comment>
<proteinExistence type="predicted"/>
<feature type="region of interest" description="Disordered" evidence="1">
    <location>
        <begin position="494"/>
        <end position="513"/>
    </location>
</feature>
<accession>A0ABR3SGV9</accession>
<feature type="compositionally biased region" description="Polar residues" evidence="1">
    <location>
        <begin position="259"/>
        <end position="271"/>
    </location>
</feature>
<feature type="compositionally biased region" description="Acidic residues" evidence="1">
    <location>
        <begin position="272"/>
        <end position="287"/>
    </location>
</feature>
<feature type="region of interest" description="Disordered" evidence="1">
    <location>
        <begin position="196"/>
        <end position="483"/>
    </location>
</feature>
<evidence type="ECO:0000313" key="3">
    <source>
        <dbReference type="Proteomes" id="UP001521116"/>
    </source>
</evidence>
<organism evidence="2 3">
    <name type="scientific">Neofusicoccum ribis</name>
    <dbReference type="NCBI Taxonomy" id="45134"/>
    <lineage>
        <taxon>Eukaryota</taxon>
        <taxon>Fungi</taxon>
        <taxon>Dikarya</taxon>
        <taxon>Ascomycota</taxon>
        <taxon>Pezizomycotina</taxon>
        <taxon>Dothideomycetes</taxon>
        <taxon>Dothideomycetes incertae sedis</taxon>
        <taxon>Botryosphaeriales</taxon>
        <taxon>Botryosphaeriaceae</taxon>
        <taxon>Neofusicoccum</taxon>
    </lineage>
</organism>
<feature type="compositionally biased region" description="Low complexity" evidence="1">
    <location>
        <begin position="214"/>
        <end position="236"/>
    </location>
</feature>
<sequence>MPAAMASAVPAPPVQANGDGHHVDPEARRYADFYIQLLHLRDEVLAGKHPRFKLPDHALEKLHAQLHSQPSPAARPPLNGAPNGTAPQPYSHPSHSNSSYNSTPSTSFTRPASSQRPPVLKPASSGIDPVLLTKSDDLVRAEIQLKRQRIERILKDQVDQKRVQSRDRDFGVDAESRFDVSDVLAKALAIAQPVSGLRSEANTNSPTSDSFDENSYYSSQANSWSSSDHDTSGTTSAVDAAGVSSHGRVAGDVAPLNGNPETDAQTLSQMEMNDDMELVEDGEESDYEPPGAEAFTTIPPPQNHGPSLGPNMSSTHGSLPSPTVPVITNHIQTPVAPQPARVSPLTFAKVPGLDTSRGSGMQPPAASTNSSPKTGPRGKGNANRNDNSPRSGRQSPTAPRPQNSSRKRRREAKEAEKADKQRRVSNNKRVADSPEPYIKEEPVSPPPLGSFAEPAQDSRRRTTRTLHDDVEIVSPRDAPRPVYYMEYEQPAPSPRYEIEPEIHTDGLREMIKT</sequence>
<feature type="compositionally biased region" description="Basic and acidic residues" evidence="1">
    <location>
        <begin position="456"/>
        <end position="470"/>
    </location>
</feature>
<keyword evidence="3" id="KW-1185">Reference proteome</keyword>